<comment type="caution">
    <text evidence="1">The sequence shown here is derived from an EMBL/GenBank/DDBJ whole genome shotgun (WGS) entry which is preliminary data.</text>
</comment>
<proteinExistence type="predicted"/>
<keyword evidence="2" id="KW-1185">Reference proteome</keyword>
<accession>A0A0J7J3E5</accession>
<protein>
    <submittedName>
        <fullName evidence="1">Uncharacterized protein</fullName>
    </submittedName>
</protein>
<organism evidence="1 2">
    <name type="scientific">Marinobacter subterrani</name>
    <dbReference type="NCBI Taxonomy" id="1658765"/>
    <lineage>
        <taxon>Bacteria</taxon>
        <taxon>Pseudomonadati</taxon>
        <taxon>Pseudomonadota</taxon>
        <taxon>Gammaproteobacteria</taxon>
        <taxon>Pseudomonadales</taxon>
        <taxon>Marinobacteraceae</taxon>
        <taxon>Marinobacter</taxon>
    </lineage>
</organism>
<evidence type="ECO:0000313" key="2">
    <source>
        <dbReference type="Proteomes" id="UP000036102"/>
    </source>
</evidence>
<dbReference type="EMBL" id="LFBU01000002">
    <property type="protein sequence ID" value="KMQ73018.1"/>
    <property type="molecule type" value="Genomic_DNA"/>
</dbReference>
<name>A0A0J7J3E5_9GAMM</name>
<dbReference type="AlphaFoldDB" id="A0A0J7J3E5"/>
<dbReference type="STRING" id="1658765.Msub_20214"/>
<dbReference type="Proteomes" id="UP000036102">
    <property type="component" value="Unassembled WGS sequence"/>
</dbReference>
<evidence type="ECO:0000313" key="1">
    <source>
        <dbReference type="EMBL" id="KMQ73018.1"/>
    </source>
</evidence>
<sequence length="56" mass="5954">MSGGSGGLFWSLLSLLVEGRSVGVGIFPLGKKNSLRSDTFFLSGKDTYPHAHRANS</sequence>
<reference evidence="1 2" key="1">
    <citation type="submission" date="2015-06" db="EMBL/GenBank/DDBJ databases">
        <title>Marinobacter subterrani, a genetically tractable neutrophilic iron-oxidizing strain isolated from the Soudan Iron Mine.</title>
        <authorList>
            <person name="Bonis B.M."/>
            <person name="Gralnick J.A."/>
        </authorList>
    </citation>
    <scope>NUCLEOTIDE SEQUENCE [LARGE SCALE GENOMIC DNA]</scope>
    <source>
        <strain evidence="1 2">JG233</strain>
    </source>
</reference>
<gene>
    <name evidence="1" type="ORF">Msub_20214</name>
</gene>